<dbReference type="AlphaFoldDB" id="A0A9D5Z0M6"/>
<dbReference type="PROSITE" id="PS51257">
    <property type="entry name" value="PROKAR_LIPOPROTEIN"/>
    <property type="match status" value="1"/>
</dbReference>
<proteinExistence type="predicted"/>
<evidence type="ECO:0000313" key="2">
    <source>
        <dbReference type="EMBL" id="MBE7701334.1"/>
    </source>
</evidence>
<evidence type="ECO:0000256" key="1">
    <source>
        <dbReference type="SAM" id="SignalP"/>
    </source>
</evidence>
<protein>
    <recommendedName>
        <fullName evidence="4">Lipoprotein</fullName>
    </recommendedName>
</protein>
<accession>A0A9D5Z0M6</accession>
<feature type="chain" id="PRO_5038977919" description="Lipoprotein" evidence="1">
    <location>
        <begin position="20"/>
        <end position="148"/>
    </location>
</feature>
<sequence>MKKQMMALAAVGAIALLSACGTETTTDSGSSTDETPAGATNMQVCEKYFEPSDLPSVAERVSEELEYDMEALTDDQSNAMRSTNIQLEAILRLAGPEDTNLVISKIKTPFQMADDLVAGTGTSIDTTGAAEAVAELEAICETAGYTAS</sequence>
<evidence type="ECO:0008006" key="4">
    <source>
        <dbReference type="Google" id="ProtNLM"/>
    </source>
</evidence>
<name>A0A9D5Z0M6_9CELL</name>
<keyword evidence="3" id="KW-1185">Reference proteome</keyword>
<reference evidence="2 3" key="1">
    <citation type="submission" date="2020-08" db="EMBL/GenBank/DDBJ databases">
        <title>A Genomic Blueprint of the Chicken Gut Microbiome.</title>
        <authorList>
            <person name="Gilroy R."/>
            <person name="Ravi A."/>
            <person name="Getino M."/>
            <person name="Pursley I."/>
            <person name="Horton D.L."/>
            <person name="Alikhan N.-F."/>
            <person name="Baker D."/>
            <person name="Gharbi K."/>
            <person name="Hall N."/>
            <person name="Watson M."/>
            <person name="Adriaenssens E.M."/>
            <person name="Foster-Nyarko E."/>
            <person name="Jarju S."/>
            <person name="Secka A."/>
            <person name="Antonio M."/>
            <person name="Oren A."/>
            <person name="Chaudhuri R."/>
            <person name="La Ragione R.M."/>
            <person name="Hildebrand F."/>
            <person name="Pallen M.J."/>
        </authorList>
    </citation>
    <scope>NUCLEOTIDE SEQUENCE [LARGE SCALE GENOMIC DNA]</scope>
    <source>
        <strain evidence="2 3">Sa1BUA8</strain>
    </source>
</reference>
<evidence type="ECO:0000313" key="3">
    <source>
        <dbReference type="Proteomes" id="UP000822993"/>
    </source>
</evidence>
<dbReference type="RefSeq" id="WP_193720590.1">
    <property type="nucleotide sequence ID" value="NZ_JACSPN010000018.1"/>
</dbReference>
<dbReference type="EMBL" id="JACSPN010000018">
    <property type="protein sequence ID" value="MBE7701334.1"/>
    <property type="molecule type" value="Genomic_DNA"/>
</dbReference>
<organism evidence="2 3">
    <name type="scientific">Oerskovia douganii</name>
    <dbReference type="NCBI Taxonomy" id="2762210"/>
    <lineage>
        <taxon>Bacteria</taxon>
        <taxon>Bacillati</taxon>
        <taxon>Actinomycetota</taxon>
        <taxon>Actinomycetes</taxon>
        <taxon>Micrococcales</taxon>
        <taxon>Cellulomonadaceae</taxon>
        <taxon>Oerskovia</taxon>
    </lineage>
</organism>
<feature type="signal peptide" evidence="1">
    <location>
        <begin position="1"/>
        <end position="19"/>
    </location>
</feature>
<dbReference type="Proteomes" id="UP000822993">
    <property type="component" value="Unassembled WGS sequence"/>
</dbReference>
<comment type="caution">
    <text evidence="2">The sequence shown here is derived from an EMBL/GenBank/DDBJ whole genome shotgun (WGS) entry which is preliminary data.</text>
</comment>
<gene>
    <name evidence="2" type="ORF">H9623_13630</name>
</gene>
<keyword evidence="1" id="KW-0732">Signal</keyword>